<dbReference type="AlphaFoldDB" id="A0A3P7KBL0"/>
<evidence type="ECO:0000313" key="1">
    <source>
        <dbReference type="EMBL" id="VDM65312.1"/>
    </source>
</evidence>
<name>A0A3P7KBL0_STRVU</name>
<dbReference type="OrthoDB" id="272271at2759"/>
<sequence>MATVDVIREFAEDGVVYLELRSTPKNTAEMPRKEYVEAIVEDIIYYFFCLHSDLSIIASIGILEGSRIHNLVAKLLLSIDRRQSVEEAEHTVAMAIANSSQDAMDFGPKGHVNDRRGDFSCSAPTTPGQSPPTPTFMHLKKAGRVNYYVITLQETKFRKTDARQLNPITSPGYPSNPSLHQKNIPIINCYSPTSAIDDSELDVFHKDLEEVIRKEKFYQFVVGDLMKIGSQKKGSIGSGNLDQDSGTKMVTVKNTGGGHWIHPTVRLMRRSTKSSPTEGGADDVVVSSFIVAQITASFEQKCDSVESWKRRFATMSKKREVVYDGIKLEKLLTT</sequence>
<protein>
    <submittedName>
        <fullName evidence="1">Uncharacterized protein</fullName>
    </submittedName>
</protein>
<dbReference type="Proteomes" id="UP000270094">
    <property type="component" value="Unassembled WGS sequence"/>
</dbReference>
<evidence type="ECO:0000313" key="2">
    <source>
        <dbReference type="Proteomes" id="UP000270094"/>
    </source>
</evidence>
<accession>A0A3P7KBL0</accession>
<dbReference type="EMBL" id="UYYB01000490">
    <property type="protein sequence ID" value="VDM65312.1"/>
    <property type="molecule type" value="Genomic_DNA"/>
</dbReference>
<organism evidence="1 2">
    <name type="scientific">Strongylus vulgaris</name>
    <name type="common">Blood worm</name>
    <dbReference type="NCBI Taxonomy" id="40348"/>
    <lineage>
        <taxon>Eukaryota</taxon>
        <taxon>Metazoa</taxon>
        <taxon>Ecdysozoa</taxon>
        <taxon>Nematoda</taxon>
        <taxon>Chromadorea</taxon>
        <taxon>Rhabditida</taxon>
        <taxon>Rhabditina</taxon>
        <taxon>Rhabditomorpha</taxon>
        <taxon>Strongyloidea</taxon>
        <taxon>Strongylidae</taxon>
        <taxon>Strongylus</taxon>
    </lineage>
</organism>
<gene>
    <name evidence="1" type="ORF">SVUK_LOCUS310</name>
</gene>
<proteinExistence type="predicted"/>
<reference evidence="1 2" key="1">
    <citation type="submission" date="2018-11" db="EMBL/GenBank/DDBJ databases">
        <authorList>
            <consortium name="Pathogen Informatics"/>
        </authorList>
    </citation>
    <scope>NUCLEOTIDE SEQUENCE [LARGE SCALE GENOMIC DNA]</scope>
</reference>
<keyword evidence="2" id="KW-1185">Reference proteome</keyword>
<dbReference type="Gene3D" id="3.20.20.140">
    <property type="entry name" value="Metal-dependent hydrolases"/>
    <property type="match status" value="1"/>
</dbReference>